<gene>
    <name evidence="2" type="ORF">S01H1_11200</name>
</gene>
<name>X0TN28_9ZZZZ</name>
<comment type="caution">
    <text evidence="2">The sequence shown here is derived from an EMBL/GenBank/DDBJ whole genome shotgun (WGS) entry which is preliminary data.</text>
</comment>
<organism evidence="2">
    <name type="scientific">marine sediment metagenome</name>
    <dbReference type="NCBI Taxonomy" id="412755"/>
    <lineage>
        <taxon>unclassified sequences</taxon>
        <taxon>metagenomes</taxon>
        <taxon>ecological metagenomes</taxon>
    </lineage>
</organism>
<feature type="transmembrane region" description="Helical" evidence="1">
    <location>
        <begin position="27"/>
        <end position="43"/>
    </location>
</feature>
<proteinExistence type="predicted"/>
<keyword evidence="1" id="KW-0812">Transmembrane</keyword>
<evidence type="ECO:0000313" key="2">
    <source>
        <dbReference type="EMBL" id="GAF77490.1"/>
    </source>
</evidence>
<dbReference type="AlphaFoldDB" id="X0TN28"/>
<keyword evidence="1" id="KW-0472">Membrane</keyword>
<accession>X0TN28</accession>
<dbReference type="EMBL" id="BARS01005708">
    <property type="protein sequence ID" value="GAF77490.1"/>
    <property type="molecule type" value="Genomic_DNA"/>
</dbReference>
<evidence type="ECO:0000256" key="1">
    <source>
        <dbReference type="SAM" id="Phobius"/>
    </source>
</evidence>
<keyword evidence="1" id="KW-1133">Transmembrane helix</keyword>
<reference evidence="2" key="1">
    <citation type="journal article" date="2014" name="Front. Microbiol.">
        <title>High frequency of phylogenetically diverse reductive dehalogenase-homologous genes in deep subseafloor sedimentary metagenomes.</title>
        <authorList>
            <person name="Kawai M."/>
            <person name="Futagami T."/>
            <person name="Toyoda A."/>
            <person name="Takaki Y."/>
            <person name="Nishi S."/>
            <person name="Hori S."/>
            <person name="Arai W."/>
            <person name="Tsubouchi T."/>
            <person name="Morono Y."/>
            <person name="Uchiyama I."/>
            <person name="Ito T."/>
            <person name="Fujiyama A."/>
            <person name="Inagaki F."/>
            <person name="Takami H."/>
        </authorList>
    </citation>
    <scope>NUCLEOTIDE SEQUENCE</scope>
    <source>
        <strain evidence="2">Expedition CK06-06</strain>
    </source>
</reference>
<protein>
    <submittedName>
        <fullName evidence="2">Uncharacterized protein</fullName>
    </submittedName>
</protein>
<sequence length="44" mass="4699">MIVAIVVFVLAMLMLKAEDSGKRGISSMLFVVMFVFVIMCGGGS</sequence>